<dbReference type="InterPro" id="IPR002475">
    <property type="entry name" value="Bcl2-like"/>
</dbReference>
<comment type="subcellular location">
    <subcellularLocation>
        <location evidence="2">Cytoplasm</location>
    </subcellularLocation>
    <subcellularLocation>
        <location evidence="1">Nucleus</location>
    </subcellularLocation>
</comment>
<dbReference type="GO" id="GO:0005741">
    <property type="term" value="C:mitochondrial outer membrane"/>
    <property type="evidence" value="ECO:0007669"/>
    <property type="project" value="TreeGrafter"/>
</dbReference>
<comment type="caution">
    <text evidence="9">The sequence shown here is derived from an EMBL/GenBank/DDBJ whole genome shotgun (WGS) entry which is preliminary data.</text>
</comment>
<keyword evidence="7" id="KW-0472">Membrane</keyword>
<dbReference type="PRINTS" id="PR01862">
    <property type="entry name" value="BCL2FAMILY"/>
</dbReference>
<dbReference type="InterPro" id="IPR026298">
    <property type="entry name" value="Bcl-2_fam"/>
</dbReference>
<keyword evidence="7" id="KW-1133">Transmembrane helix</keyword>
<dbReference type="Proteomes" id="UP000316079">
    <property type="component" value="Unassembled WGS sequence"/>
</dbReference>
<dbReference type="SMART" id="SM00337">
    <property type="entry name" value="BCL"/>
    <property type="match status" value="1"/>
</dbReference>
<dbReference type="GO" id="GO:0005634">
    <property type="term" value="C:nucleus"/>
    <property type="evidence" value="ECO:0007669"/>
    <property type="project" value="UniProtKB-SubCell"/>
</dbReference>
<dbReference type="PROSITE" id="PS50062">
    <property type="entry name" value="BCL2_FAMILY"/>
    <property type="match status" value="1"/>
</dbReference>
<keyword evidence="7" id="KW-0812">Transmembrane</keyword>
<feature type="transmembrane region" description="Helical" evidence="7">
    <location>
        <begin position="248"/>
        <end position="270"/>
    </location>
</feature>
<evidence type="ECO:0000256" key="3">
    <source>
        <dbReference type="ARBA" id="ARBA00009458"/>
    </source>
</evidence>
<name>A0A553NJL2_9TELE</name>
<dbReference type="GO" id="GO:0051400">
    <property type="term" value="F:BH domain binding"/>
    <property type="evidence" value="ECO:0007669"/>
    <property type="project" value="TreeGrafter"/>
</dbReference>
<dbReference type="PRINTS" id="PR01866">
    <property type="entry name" value="APOPREGMCL1"/>
</dbReference>
<accession>A0A553NJL2</accession>
<dbReference type="GO" id="GO:0042981">
    <property type="term" value="P:regulation of apoptotic process"/>
    <property type="evidence" value="ECO:0007669"/>
    <property type="project" value="InterPro"/>
</dbReference>
<keyword evidence="4" id="KW-0963">Cytoplasm</keyword>
<dbReference type="PANTHER" id="PTHR11256">
    <property type="entry name" value="BCL-2 RELATED"/>
    <property type="match status" value="1"/>
</dbReference>
<dbReference type="GO" id="GO:0097192">
    <property type="term" value="P:extrinsic apoptotic signaling pathway in absence of ligand"/>
    <property type="evidence" value="ECO:0007669"/>
    <property type="project" value="TreeGrafter"/>
</dbReference>
<dbReference type="PANTHER" id="PTHR11256:SF46">
    <property type="entry name" value="INDUCED MYELOID LEUKEMIA CELL DIFFERENTIATION PROTEIN MCL-1"/>
    <property type="match status" value="1"/>
</dbReference>
<evidence type="ECO:0000256" key="4">
    <source>
        <dbReference type="ARBA" id="ARBA00022490"/>
    </source>
</evidence>
<dbReference type="InterPro" id="IPR046371">
    <property type="entry name" value="Bcl-2_BH1-3"/>
</dbReference>
<dbReference type="GO" id="GO:0001836">
    <property type="term" value="P:release of cytochrome c from mitochondria"/>
    <property type="evidence" value="ECO:0007669"/>
    <property type="project" value="TreeGrafter"/>
</dbReference>
<dbReference type="OrthoDB" id="8932147at2759"/>
<keyword evidence="6" id="KW-0539">Nucleus</keyword>
<sequence length="271" mass="29270">MSLGVGVGVGLGRTTAVSLLASSLKPQHRDELGLSVHPVKPVSNGLLPDSTLQPGKCTSNRLVRPGTNGLQGLHLDGKFLTAGDGSLPSTPDPEELGSAELEGETRQLLLDFYLTHSGMCSTNRKLHHALPTMTRVVDGVLVKHQLSFKGMLRRLDLDSQPDSLEILGSLASVVFQDGVCNWGRVVSLVAFGAQVCLRLKEQGREHCIHTVAQRMADYLISEQQQWLISNNSWRGFEQFFHVQDVESVFRGALMALLGCAGVGAGLALILR</sequence>
<evidence type="ECO:0000259" key="8">
    <source>
        <dbReference type="SMART" id="SM00337"/>
    </source>
</evidence>
<evidence type="ECO:0000256" key="6">
    <source>
        <dbReference type="ARBA" id="ARBA00023242"/>
    </source>
</evidence>
<dbReference type="EMBL" id="SRMA01026900">
    <property type="protein sequence ID" value="TRY65642.1"/>
    <property type="molecule type" value="Genomic_DNA"/>
</dbReference>
<protein>
    <recommendedName>
        <fullName evidence="8">Bcl-2 Bcl-2 homology region 1-3 domain-containing protein</fullName>
    </recommendedName>
</protein>
<dbReference type="CDD" id="cd06845">
    <property type="entry name" value="Bcl-2_like"/>
    <property type="match status" value="1"/>
</dbReference>
<dbReference type="AlphaFoldDB" id="A0A553NJL2"/>
<dbReference type="GO" id="GO:0008630">
    <property type="term" value="P:intrinsic apoptotic signaling pathway in response to DNA damage"/>
    <property type="evidence" value="ECO:0007669"/>
    <property type="project" value="TreeGrafter"/>
</dbReference>
<evidence type="ECO:0000256" key="2">
    <source>
        <dbReference type="ARBA" id="ARBA00004496"/>
    </source>
</evidence>
<evidence type="ECO:0000256" key="7">
    <source>
        <dbReference type="SAM" id="Phobius"/>
    </source>
</evidence>
<dbReference type="SUPFAM" id="SSF56854">
    <property type="entry name" value="Bcl-2 inhibitors of programmed cell death"/>
    <property type="match status" value="1"/>
</dbReference>
<dbReference type="InterPro" id="IPR013281">
    <property type="entry name" value="Apop_reg_Mc1"/>
</dbReference>
<proteinExistence type="inferred from homology"/>
<evidence type="ECO:0000256" key="5">
    <source>
        <dbReference type="ARBA" id="ARBA00022703"/>
    </source>
</evidence>
<organism evidence="9 10">
    <name type="scientific">Danionella cerebrum</name>
    <dbReference type="NCBI Taxonomy" id="2873325"/>
    <lineage>
        <taxon>Eukaryota</taxon>
        <taxon>Metazoa</taxon>
        <taxon>Chordata</taxon>
        <taxon>Craniata</taxon>
        <taxon>Vertebrata</taxon>
        <taxon>Euteleostomi</taxon>
        <taxon>Actinopterygii</taxon>
        <taxon>Neopterygii</taxon>
        <taxon>Teleostei</taxon>
        <taxon>Ostariophysi</taxon>
        <taxon>Cypriniformes</taxon>
        <taxon>Danionidae</taxon>
        <taxon>Danioninae</taxon>
        <taxon>Danionella</taxon>
    </lineage>
</organism>
<dbReference type="FunFam" id="1.10.437.10:FF:000017">
    <property type="entry name" value="MCL1, BCL2 family apoptosis regulator"/>
    <property type="match status" value="1"/>
</dbReference>
<evidence type="ECO:0000256" key="1">
    <source>
        <dbReference type="ARBA" id="ARBA00004123"/>
    </source>
</evidence>
<reference evidence="9 10" key="1">
    <citation type="journal article" date="2019" name="Sci. Data">
        <title>Hybrid genome assembly and annotation of Danionella translucida.</title>
        <authorList>
            <person name="Kadobianskyi M."/>
            <person name="Schulze L."/>
            <person name="Schuelke M."/>
            <person name="Judkewitz B."/>
        </authorList>
    </citation>
    <scope>NUCLEOTIDE SEQUENCE [LARGE SCALE GENOMIC DNA]</scope>
    <source>
        <strain evidence="9 10">Bolton</strain>
    </source>
</reference>
<dbReference type="Gene3D" id="1.10.437.10">
    <property type="entry name" value="Blc2-like"/>
    <property type="match status" value="1"/>
</dbReference>
<feature type="domain" description="Bcl-2 Bcl-2 homology region 1-3" evidence="8">
    <location>
        <begin position="133"/>
        <end position="233"/>
    </location>
</feature>
<gene>
    <name evidence="9" type="ORF">DNTS_009873</name>
</gene>
<comment type="similarity">
    <text evidence="3">Belongs to the Bcl-2 family.</text>
</comment>
<keyword evidence="10" id="KW-1185">Reference proteome</keyword>
<dbReference type="GO" id="GO:0008053">
    <property type="term" value="P:mitochondrial fusion"/>
    <property type="evidence" value="ECO:0007669"/>
    <property type="project" value="TreeGrafter"/>
</dbReference>
<dbReference type="GO" id="GO:0015267">
    <property type="term" value="F:channel activity"/>
    <property type="evidence" value="ECO:0007669"/>
    <property type="project" value="TreeGrafter"/>
</dbReference>
<evidence type="ECO:0000313" key="10">
    <source>
        <dbReference type="Proteomes" id="UP000316079"/>
    </source>
</evidence>
<dbReference type="STRING" id="623744.A0A553NJL2"/>
<dbReference type="Pfam" id="PF00452">
    <property type="entry name" value="Bcl-2"/>
    <property type="match status" value="1"/>
</dbReference>
<dbReference type="InterPro" id="IPR036834">
    <property type="entry name" value="Bcl-2-like_sf"/>
</dbReference>
<evidence type="ECO:0000313" key="9">
    <source>
        <dbReference type="EMBL" id="TRY65642.1"/>
    </source>
</evidence>
<keyword evidence="5" id="KW-0053">Apoptosis</keyword>